<name>A0A8B6SDI0_9EURY</name>
<dbReference type="GO" id="GO:0009307">
    <property type="term" value="P:DNA restriction-modification system"/>
    <property type="evidence" value="ECO:0007669"/>
    <property type="project" value="UniProtKB-KW"/>
</dbReference>
<evidence type="ECO:0000256" key="3">
    <source>
        <dbReference type="ARBA" id="ARBA00022679"/>
    </source>
</evidence>
<dbReference type="EMBL" id="RPGO01000005">
    <property type="protein sequence ID" value="RZB32693.1"/>
    <property type="molecule type" value="Genomic_DNA"/>
</dbReference>
<feature type="domain" description="TaqI-like C-terminal specificity" evidence="9">
    <location>
        <begin position="780"/>
        <end position="945"/>
    </location>
</feature>
<dbReference type="GO" id="GO:0005524">
    <property type="term" value="F:ATP binding"/>
    <property type="evidence" value="ECO:0007669"/>
    <property type="project" value="UniProtKB-KW"/>
</dbReference>
<keyword evidence="3" id="KW-0808">Transferase</keyword>
<proteinExistence type="predicted"/>
<dbReference type="InterPro" id="IPR002052">
    <property type="entry name" value="DNA_methylase_N6_adenine_CS"/>
</dbReference>
<organism evidence="10 11">
    <name type="scientific">Candidatus Argoarchaeum ethanivorans</name>
    <dbReference type="NCBI Taxonomy" id="2608793"/>
    <lineage>
        <taxon>Archaea</taxon>
        <taxon>Methanobacteriati</taxon>
        <taxon>Methanobacteriota</taxon>
        <taxon>Stenosarchaea group</taxon>
        <taxon>Methanomicrobia</taxon>
        <taxon>Methanosarcinales</taxon>
        <taxon>Methanosarcinales incertae sedis</taxon>
        <taxon>GOM Arc I cluster</taxon>
        <taxon>Candidatus Argoarchaeum</taxon>
    </lineage>
</organism>
<evidence type="ECO:0000256" key="2">
    <source>
        <dbReference type="ARBA" id="ARBA00022603"/>
    </source>
</evidence>
<keyword evidence="4" id="KW-0949">S-adenosyl-L-methionine</keyword>
<dbReference type="Gene3D" id="3.40.50.150">
    <property type="entry name" value="Vaccinia Virus protein VP39"/>
    <property type="match status" value="1"/>
</dbReference>
<evidence type="ECO:0000313" key="10">
    <source>
        <dbReference type="EMBL" id="RZB32693.1"/>
    </source>
</evidence>
<reference evidence="11" key="1">
    <citation type="submission" date="2019-01" db="EMBL/GenBank/DDBJ databases">
        <title>Anaerobic oxidation of ethane by archaea from a marine hydrocarbon seep.</title>
        <authorList>
            <person name="Musat F."/>
        </authorList>
    </citation>
    <scope>NUCLEOTIDE SEQUENCE [LARGE SCALE GENOMIC DNA]</scope>
</reference>
<gene>
    <name evidence="10" type="ORF">AEth_00371</name>
</gene>
<dbReference type="Proteomes" id="UP000291831">
    <property type="component" value="Unassembled WGS sequence"/>
</dbReference>
<comment type="caution">
    <text evidence="10">The sequence shown here is derived from an EMBL/GenBank/DDBJ whole genome shotgun (WGS) entry which is preliminary data.</text>
</comment>
<evidence type="ECO:0000256" key="4">
    <source>
        <dbReference type="ARBA" id="ARBA00022691"/>
    </source>
</evidence>
<sequence>MKEESKQRIRELAQRFRYNLDVYKKSAYNETQVRREFIDPFFEALGWDVENKQGHAEQYKDVVHEDAIKVGRSTRAPDYSFRIGGQRKFFVEAKKPAVNIKEDVSPSYQLRRYAWSAKLPLSIVTDFEELSVYDCRIKPDPKDRASVARIGYYTFEEYLDKFDEIYDVFSKDAILKGSFDRHAQSTKGKRGTAEVDSEFLKEIESWREMLAKNIALRNPDVSIYELNYAVQKIIDRVIFLRICEDRGIEPDGRLQLAVKSTGIYKHLLNQFRSAESNYNSGIFNFKVDAVTPRLKIDDKVIKAIIESLYYPLSPYEFSVLGVEILGNVYEQFLGKVIRLTAGHQAKVETKPEVKKAGGVYYTPQYIVDYIVRNTVGKLVEGKTPGEIAEIKILDPACGSGSFLIGAYTYLLKYHLNWYVENKPKRYKEAVFQVRENEWYLTTAEKKGILLSNIFGVDIDSQAVEVTKLSLQLKVLENESRESVDQQVKLGMEGVLPNLGGNIKCGNSLIGSDFYDAGQMRLFDEDEMRRVNVFDWDDDVKGFGEILKKGGFDCVIGNPPYLKIHYLVEQGSKVLTYLSDKYESAGSGGYDIYLLFVEKGTKLLRENGKFGFILPHKFFNARYGTRLRNHISREKLLSEIVHFRDKQVFENASTYTCLLFLSKSNQKEFDYLQIPDDCAPKEFIDEIRSNRSNFVSTYDITGVTEKTWFFVDRKYTKLLQKLSSGSKTLGELTTNIFKGFDTGADKIYFMEYIDEDDTNFIVFSKELQKQVKIEKRLMKKSLKGKQINRFYSSFKDLYVLFPYNTIDDTVSLIEESVLKKEFVNGYNYLKSLKSVLERRNKGRMTGTKWYAFTYPRNMLLYAKPKIFTPYNAFRNTFCFDKDGEYYFTTGVAGAYGLLFAHSPCDIKYFLGVLNSTIVNLFVKQIGTCLQGGYYSYEKRFIEKLPIHTIDFSNLEEVAKHDKLVSLVDNMLELQKKYHEVRMERDKELYERQIKIVDAQIDELVYDLYGLTGEEIKVVEGK</sequence>
<evidence type="ECO:0000256" key="7">
    <source>
        <dbReference type="ARBA" id="ARBA00047942"/>
    </source>
</evidence>
<protein>
    <recommendedName>
        <fullName evidence="1">site-specific DNA-methyltransferase (adenine-specific)</fullName>
        <ecNumber evidence="1">2.1.1.72</ecNumber>
    </recommendedName>
</protein>
<dbReference type="InterPro" id="IPR025931">
    <property type="entry name" value="TaqI_C"/>
</dbReference>
<dbReference type="Pfam" id="PF12950">
    <property type="entry name" value="TaqI_C"/>
    <property type="match status" value="1"/>
</dbReference>
<dbReference type="GO" id="GO:0009007">
    <property type="term" value="F:site-specific DNA-methyltransferase (adenine-specific) activity"/>
    <property type="evidence" value="ECO:0007669"/>
    <property type="project" value="UniProtKB-EC"/>
</dbReference>
<evidence type="ECO:0000313" key="11">
    <source>
        <dbReference type="Proteomes" id="UP000291831"/>
    </source>
</evidence>
<dbReference type="InterPro" id="IPR050953">
    <property type="entry name" value="N4_N6_ade-DNA_methylase"/>
</dbReference>
<dbReference type="GO" id="GO:0032259">
    <property type="term" value="P:methylation"/>
    <property type="evidence" value="ECO:0007669"/>
    <property type="project" value="UniProtKB-KW"/>
</dbReference>
<keyword evidence="2" id="KW-0489">Methyltransferase</keyword>
<dbReference type="GO" id="GO:0009035">
    <property type="term" value="F:type I site-specific deoxyribonuclease activity"/>
    <property type="evidence" value="ECO:0007669"/>
    <property type="project" value="UniProtKB-EC"/>
</dbReference>
<dbReference type="InterPro" id="IPR011639">
    <property type="entry name" value="MethylTrfase_TaqI-like_dom"/>
</dbReference>
<keyword evidence="5" id="KW-0680">Restriction system</keyword>
<dbReference type="AlphaFoldDB" id="A0A8B6SDI0"/>
<dbReference type="PROSITE" id="PS00092">
    <property type="entry name" value="N6_MTASE"/>
    <property type="match status" value="1"/>
</dbReference>
<evidence type="ECO:0000256" key="1">
    <source>
        <dbReference type="ARBA" id="ARBA00011900"/>
    </source>
</evidence>
<dbReference type="GO" id="GO:0003677">
    <property type="term" value="F:DNA binding"/>
    <property type="evidence" value="ECO:0007669"/>
    <property type="project" value="UniProtKB-KW"/>
</dbReference>
<feature type="domain" description="Type II methyltransferase M.TaqI-like" evidence="8">
    <location>
        <begin position="452"/>
        <end position="648"/>
    </location>
</feature>
<evidence type="ECO:0000259" key="8">
    <source>
        <dbReference type="Pfam" id="PF07669"/>
    </source>
</evidence>
<evidence type="ECO:0000256" key="6">
    <source>
        <dbReference type="ARBA" id="ARBA00023125"/>
    </source>
</evidence>
<evidence type="ECO:0000259" key="9">
    <source>
        <dbReference type="Pfam" id="PF12950"/>
    </source>
</evidence>
<dbReference type="PRINTS" id="PR00507">
    <property type="entry name" value="N12N6MTFRASE"/>
</dbReference>
<dbReference type="EC" id="2.1.1.72" evidence="1"/>
<comment type="catalytic activity">
    <reaction evidence="7">
        <text>a 2'-deoxyadenosine in DNA + S-adenosyl-L-methionine = an N(6)-methyl-2'-deoxyadenosine in DNA + S-adenosyl-L-homocysteine + H(+)</text>
        <dbReference type="Rhea" id="RHEA:15197"/>
        <dbReference type="Rhea" id="RHEA-COMP:12418"/>
        <dbReference type="Rhea" id="RHEA-COMP:12419"/>
        <dbReference type="ChEBI" id="CHEBI:15378"/>
        <dbReference type="ChEBI" id="CHEBI:57856"/>
        <dbReference type="ChEBI" id="CHEBI:59789"/>
        <dbReference type="ChEBI" id="CHEBI:90615"/>
        <dbReference type="ChEBI" id="CHEBI:90616"/>
        <dbReference type="EC" id="2.1.1.72"/>
    </reaction>
</comment>
<dbReference type="Gene3D" id="3.90.1570.30">
    <property type="match status" value="1"/>
</dbReference>
<dbReference type="Pfam" id="PF07669">
    <property type="entry name" value="Eco57I"/>
    <property type="match status" value="1"/>
</dbReference>
<accession>A0A8B6SDI0</accession>
<dbReference type="PANTHER" id="PTHR33841:SF1">
    <property type="entry name" value="DNA METHYLTRANSFERASE A"/>
    <property type="match status" value="1"/>
</dbReference>
<evidence type="ECO:0000256" key="5">
    <source>
        <dbReference type="ARBA" id="ARBA00022747"/>
    </source>
</evidence>
<keyword evidence="6" id="KW-0238">DNA-binding</keyword>
<dbReference type="REBASE" id="306297">
    <property type="entry name" value="MarArch1ORF371P"/>
</dbReference>
<dbReference type="InterPro" id="IPR029063">
    <property type="entry name" value="SAM-dependent_MTases_sf"/>
</dbReference>
<dbReference type="PANTHER" id="PTHR33841">
    <property type="entry name" value="DNA METHYLTRANSFERASE YEEA-RELATED"/>
    <property type="match status" value="1"/>
</dbReference>
<dbReference type="SUPFAM" id="SSF53335">
    <property type="entry name" value="S-adenosyl-L-methionine-dependent methyltransferases"/>
    <property type="match status" value="1"/>
</dbReference>